<accession>A0A4Y2W2T8</accession>
<dbReference type="AlphaFoldDB" id="A0A4Y2W2T8"/>
<evidence type="ECO:0000256" key="1">
    <source>
        <dbReference type="ARBA" id="ARBA00004496"/>
    </source>
</evidence>
<feature type="region of interest" description="Disordered" evidence="3">
    <location>
        <begin position="70"/>
        <end position="149"/>
    </location>
</feature>
<dbReference type="GO" id="GO:0005634">
    <property type="term" value="C:nucleus"/>
    <property type="evidence" value="ECO:0007669"/>
    <property type="project" value="TreeGrafter"/>
</dbReference>
<gene>
    <name evidence="4" type="ORF">AVEN_33597_1</name>
</gene>
<keyword evidence="5" id="KW-1185">Reference proteome</keyword>
<dbReference type="PANTHER" id="PTHR12269:SF1">
    <property type="entry name" value="EUKARYOTIC TRANSLATION INITIATION FACTOR 4E TRANSPORTER"/>
    <property type="match status" value="1"/>
</dbReference>
<evidence type="ECO:0000313" key="5">
    <source>
        <dbReference type="Proteomes" id="UP000499080"/>
    </source>
</evidence>
<feature type="compositionally biased region" description="Basic and acidic residues" evidence="3">
    <location>
        <begin position="70"/>
        <end position="81"/>
    </location>
</feature>
<evidence type="ECO:0000256" key="2">
    <source>
        <dbReference type="ARBA" id="ARBA00022490"/>
    </source>
</evidence>
<dbReference type="Proteomes" id="UP000499080">
    <property type="component" value="Unassembled WGS sequence"/>
</dbReference>
<feature type="compositionally biased region" description="Basic and acidic residues" evidence="3">
    <location>
        <begin position="122"/>
        <end position="133"/>
    </location>
</feature>
<dbReference type="InterPro" id="IPR018862">
    <property type="entry name" value="eIF4E-T"/>
</dbReference>
<dbReference type="EMBL" id="BGPR01054560">
    <property type="protein sequence ID" value="GBO31302.1"/>
    <property type="molecule type" value="Genomic_DNA"/>
</dbReference>
<sequence>FGQQPPALSHAPAPIHPAALVQAMAQNSASPNTLQVQNPVVLQRVPSPQELAVHTQSILQNALIKRKLEEQKENFRKRQEAQRSTSPAASIPTAAKNGVSPSPLKGLSPTIAFTPTSVMRKIQSEKTENKEQKINQQQNGTKFPGMLNL</sequence>
<dbReference type="OrthoDB" id="6511808at2759"/>
<proteinExistence type="predicted"/>
<comment type="caution">
    <text evidence="4">The sequence shown here is derived from an EMBL/GenBank/DDBJ whole genome shotgun (WGS) entry which is preliminary data.</text>
</comment>
<dbReference type="GO" id="GO:0036464">
    <property type="term" value="C:cytoplasmic ribonucleoprotein granule"/>
    <property type="evidence" value="ECO:0007669"/>
    <property type="project" value="UniProtKB-ARBA"/>
</dbReference>
<keyword evidence="2" id="KW-0963">Cytoplasm</keyword>
<dbReference type="GO" id="GO:0003729">
    <property type="term" value="F:mRNA binding"/>
    <property type="evidence" value="ECO:0007669"/>
    <property type="project" value="TreeGrafter"/>
</dbReference>
<dbReference type="PANTHER" id="PTHR12269">
    <property type="entry name" value="EUKARYOTIC TRANSLATION INITIATION FACTOR 4E TRANSPORTER"/>
    <property type="match status" value="1"/>
</dbReference>
<feature type="compositionally biased region" description="Low complexity" evidence="3">
    <location>
        <begin position="84"/>
        <end position="95"/>
    </location>
</feature>
<dbReference type="GO" id="GO:0017148">
    <property type="term" value="P:negative regulation of translation"/>
    <property type="evidence" value="ECO:0007669"/>
    <property type="project" value="TreeGrafter"/>
</dbReference>
<protein>
    <submittedName>
        <fullName evidence="4">Uncharacterized protein</fullName>
    </submittedName>
</protein>
<name>A0A4Y2W2T8_ARAVE</name>
<dbReference type="Pfam" id="PF10477">
    <property type="entry name" value="EIF4E-T"/>
    <property type="match status" value="1"/>
</dbReference>
<evidence type="ECO:0000313" key="4">
    <source>
        <dbReference type="EMBL" id="GBO31302.1"/>
    </source>
</evidence>
<organism evidence="4 5">
    <name type="scientific">Araneus ventricosus</name>
    <name type="common">Orbweaver spider</name>
    <name type="synonym">Epeira ventricosa</name>
    <dbReference type="NCBI Taxonomy" id="182803"/>
    <lineage>
        <taxon>Eukaryota</taxon>
        <taxon>Metazoa</taxon>
        <taxon>Ecdysozoa</taxon>
        <taxon>Arthropoda</taxon>
        <taxon>Chelicerata</taxon>
        <taxon>Arachnida</taxon>
        <taxon>Araneae</taxon>
        <taxon>Araneomorphae</taxon>
        <taxon>Entelegynae</taxon>
        <taxon>Araneoidea</taxon>
        <taxon>Araneidae</taxon>
        <taxon>Araneus</taxon>
    </lineage>
</organism>
<evidence type="ECO:0000256" key="3">
    <source>
        <dbReference type="SAM" id="MobiDB-lite"/>
    </source>
</evidence>
<feature type="non-terminal residue" evidence="4">
    <location>
        <position position="1"/>
    </location>
</feature>
<comment type="subcellular location">
    <subcellularLocation>
        <location evidence="1">Cytoplasm</location>
    </subcellularLocation>
</comment>
<reference evidence="4 5" key="1">
    <citation type="journal article" date="2019" name="Sci. Rep.">
        <title>Orb-weaving spider Araneus ventricosus genome elucidates the spidroin gene catalogue.</title>
        <authorList>
            <person name="Kono N."/>
            <person name="Nakamura H."/>
            <person name="Ohtoshi R."/>
            <person name="Moran D.A.P."/>
            <person name="Shinohara A."/>
            <person name="Yoshida Y."/>
            <person name="Fujiwara M."/>
            <person name="Mori M."/>
            <person name="Tomita M."/>
            <person name="Arakawa K."/>
        </authorList>
    </citation>
    <scope>NUCLEOTIDE SEQUENCE [LARGE SCALE GENOMIC DNA]</scope>
</reference>